<proteinExistence type="predicted"/>
<dbReference type="PANTHER" id="PTHR46494:SF1">
    <property type="entry name" value="CORA FAMILY METAL ION TRANSPORTER (EUROFUNG)"/>
    <property type="match status" value="1"/>
</dbReference>
<reference evidence="5" key="1">
    <citation type="submission" date="2017-03" db="EMBL/GenBank/DDBJ databases">
        <title>Genomes of endolithic fungi from Antarctica.</title>
        <authorList>
            <person name="Coleine C."/>
            <person name="Masonjones S."/>
            <person name="Stajich J.E."/>
        </authorList>
    </citation>
    <scope>NUCLEOTIDE SEQUENCE [LARGE SCALE GENOMIC DNA]</scope>
    <source>
        <strain evidence="5">CCFEE 5527</strain>
    </source>
</reference>
<keyword evidence="3" id="KW-0472">Membrane</keyword>
<dbReference type="STRING" id="1507870.A0A1V8T146"/>
<feature type="compositionally biased region" description="Basic and acidic residues" evidence="2">
    <location>
        <begin position="159"/>
        <end position="169"/>
    </location>
</feature>
<dbReference type="GO" id="GO:0005886">
    <property type="term" value="C:plasma membrane"/>
    <property type="evidence" value="ECO:0007669"/>
    <property type="project" value="UniProtKB-SubCell"/>
</dbReference>
<evidence type="ECO:0000256" key="2">
    <source>
        <dbReference type="SAM" id="MobiDB-lite"/>
    </source>
</evidence>
<evidence type="ECO:0008006" key="6">
    <source>
        <dbReference type="Google" id="ProtNLM"/>
    </source>
</evidence>
<comment type="subcellular location">
    <subcellularLocation>
        <location evidence="1">Cell membrane</location>
        <topology evidence="1">Multi-pass membrane protein</topology>
    </subcellularLocation>
</comment>
<dbReference type="GO" id="GO:0015095">
    <property type="term" value="F:magnesium ion transmembrane transporter activity"/>
    <property type="evidence" value="ECO:0007669"/>
    <property type="project" value="TreeGrafter"/>
</dbReference>
<keyword evidence="5" id="KW-1185">Reference proteome</keyword>
<accession>A0A1V8T146</accession>
<evidence type="ECO:0000256" key="1">
    <source>
        <dbReference type="ARBA" id="ARBA00004651"/>
    </source>
</evidence>
<keyword evidence="3" id="KW-0812">Transmembrane</keyword>
<feature type="transmembrane region" description="Helical" evidence="3">
    <location>
        <begin position="494"/>
        <end position="517"/>
    </location>
</feature>
<dbReference type="Proteomes" id="UP000192596">
    <property type="component" value="Unassembled WGS sequence"/>
</dbReference>
<feature type="compositionally biased region" description="Basic residues" evidence="2">
    <location>
        <begin position="138"/>
        <end position="147"/>
    </location>
</feature>
<organism evidence="4 5">
    <name type="scientific">Cryoendolithus antarcticus</name>
    <dbReference type="NCBI Taxonomy" id="1507870"/>
    <lineage>
        <taxon>Eukaryota</taxon>
        <taxon>Fungi</taxon>
        <taxon>Dikarya</taxon>
        <taxon>Ascomycota</taxon>
        <taxon>Pezizomycotina</taxon>
        <taxon>Dothideomycetes</taxon>
        <taxon>Dothideomycetidae</taxon>
        <taxon>Cladosporiales</taxon>
        <taxon>Cladosporiaceae</taxon>
        <taxon>Cryoendolithus</taxon>
    </lineage>
</organism>
<feature type="compositionally biased region" description="Low complexity" evidence="2">
    <location>
        <begin position="126"/>
        <end position="137"/>
    </location>
</feature>
<dbReference type="PANTHER" id="PTHR46494">
    <property type="entry name" value="CORA FAMILY METAL ION TRANSPORTER (EUROFUNG)"/>
    <property type="match status" value="1"/>
</dbReference>
<dbReference type="GO" id="GO:0050897">
    <property type="term" value="F:cobalt ion binding"/>
    <property type="evidence" value="ECO:0007669"/>
    <property type="project" value="TreeGrafter"/>
</dbReference>
<gene>
    <name evidence="4" type="ORF">B0A48_07909</name>
</gene>
<evidence type="ECO:0000313" key="5">
    <source>
        <dbReference type="Proteomes" id="UP000192596"/>
    </source>
</evidence>
<protein>
    <recommendedName>
        <fullName evidence="6">ADP-ribosylation factor</fullName>
    </recommendedName>
</protein>
<keyword evidence="3" id="KW-1133">Transmembrane helix</keyword>
<evidence type="ECO:0000313" key="4">
    <source>
        <dbReference type="EMBL" id="OQO04892.1"/>
    </source>
</evidence>
<sequence length="577" mass="64296">MAQYSAGSSVNGAPVMFDLYKRPLLGQIVTELYDLDNTAAAEAALTAASALTSRNFVIDFGDDAATAAFDLTQSAIERLPAIERSGGTSARWINLWYPAQQQNIIEALAKRYDFTPRLLALICSDPRQSRSPTSSRRTATKSRRPWSRRASPTTSTETEIEKGGDELAEHCSNTSNDSSGSGNLYRIINDIWHYSSIDLGRSYVCLGFNSIYGTRLDCPTGRDTNSTSVLPHCTRVWTWLVLCEDSTVIIIHEDPFPYSDPSNLSALQRRILAETRRNLLNVFRSLSQLNPDPLQAKNPMTLLPLRARTGSTVEETAYRATDAPGLLFYYLFENWHNSYTLITRKESRYGMELAHLRKEMFAAPKLHIIDRLDCIGRELGVLRRHYESYNRLIDRLLEPRDATVASLENSCASSESSEASIDTIRPAGVGKASTLGVSLSSASRVRFARLKDLIDLYALSELEEYLKQKDSLISLNFSLLTLKESLDVERLTRITLLLTKMTIPFLPLSLMTAYYSVPLKDVAYSVGQFWIAFCVILAISVGTLVVFGVASGSMQFADVRAGWRRLVRVVGRMGGRG</sequence>
<feature type="region of interest" description="Disordered" evidence="2">
    <location>
        <begin position="126"/>
        <end position="179"/>
    </location>
</feature>
<comment type="caution">
    <text evidence="4">The sequence shown here is derived from an EMBL/GenBank/DDBJ whole genome shotgun (WGS) entry which is preliminary data.</text>
</comment>
<dbReference type="GO" id="GO:0015087">
    <property type="term" value="F:cobalt ion transmembrane transporter activity"/>
    <property type="evidence" value="ECO:0007669"/>
    <property type="project" value="TreeGrafter"/>
</dbReference>
<dbReference type="GO" id="GO:0000287">
    <property type="term" value="F:magnesium ion binding"/>
    <property type="evidence" value="ECO:0007669"/>
    <property type="project" value="TreeGrafter"/>
</dbReference>
<dbReference type="AlphaFoldDB" id="A0A1V8T146"/>
<dbReference type="EMBL" id="NAJO01000020">
    <property type="protein sequence ID" value="OQO04892.1"/>
    <property type="molecule type" value="Genomic_DNA"/>
</dbReference>
<dbReference type="OrthoDB" id="5430812at2759"/>
<evidence type="ECO:0000256" key="3">
    <source>
        <dbReference type="SAM" id="Phobius"/>
    </source>
</evidence>
<dbReference type="InParanoid" id="A0A1V8T146"/>
<name>A0A1V8T146_9PEZI</name>
<feature type="transmembrane region" description="Helical" evidence="3">
    <location>
        <begin position="529"/>
        <end position="550"/>
    </location>
</feature>